<protein>
    <submittedName>
        <fullName evidence="2">Cupin 2, conserved barrel domain protein</fullName>
    </submittedName>
</protein>
<reference evidence="2" key="1">
    <citation type="submission" date="2020-02" db="EMBL/GenBank/DDBJ databases">
        <authorList>
            <person name="Meier V. D."/>
        </authorList>
    </citation>
    <scope>NUCLEOTIDE SEQUENCE</scope>
    <source>
        <strain evidence="2">AVDCRST_MAG84</strain>
    </source>
</reference>
<gene>
    <name evidence="2" type="ORF">AVDCRST_MAG84-312</name>
</gene>
<dbReference type="Gene3D" id="2.60.120.10">
    <property type="entry name" value="Jelly Rolls"/>
    <property type="match status" value="1"/>
</dbReference>
<organism evidence="2">
    <name type="scientific">uncultured Microcoleus sp</name>
    <dbReference type="NCBI Taxonomy" id="259945"/>
    <lineage>
        <taxon>Bacteria</taxon>
        <taxon>Bacillati</taxon>
        <taxon>Cyanobacteriota</taxon>
        <taxon>Cyanophyceae</taxon>
        <taxon>Oscillatoriophycideae</taxon>
        <taxon>Oscillatoriales</taxon>
        <taxon>Microcoleaceae</taxon>
        <taxon>Microcoleus</taxon>
        <taxon>environmental samples</taxon>
    </lineage>
</organism>
<dbReference type="PANTHER" id="PTHR37694:SF1">
    <property type="entry name" value="SLR8022 PROTEIN"/>
    <property type="match status" value="1"/>
</dbReference>
<evidence type="ECO:0000259" key="1">
    <source>
        <dbReference type="Pfam" id="PF07883"/>
    </source>
</evidence>
<dbReference type="PANTHER" id="PTHR37694">
    <property type="entry name" value="SLR8022 PROTEIN"/>
    <property type="match status" value="1"/>
</dbReference>
<dbReference type="EMBL" id="CADCTZ010000044">
    <property type="protein sequence ID" value="CAA9304086.1"/>
    <property type="molecule type" value="Genomic_DNA"/>
</dbReference>
<dbReference type="InterPro" id="IPR014710">
    <property type="entry name" value="RmlC-like_jellyroll"/>
</dbReference>
<evidence type="ECO:0000313" key="2">
    <source>
        <dbReference type="EMBL" id="CAA9304086.1"/>
    </source>
</evidence>
<dbReference type="SUPFAM" id="SSF51182">
    <property type="entry name" value="RmlC-like cupins"/>
    <property type="match status" value="1"/>
</dbReference>
<accession>A0A6J4KF17</accession>
<dbReference type="CDD" id="cd02230">
    <property type="entry name" value="cupin_HP0902-like"/>
    <property type="match status" value="1"/>
</dbReference>
<dbReference type="InterPro" id="IPR011051">
    <property type="entry name" value="RmlC_Cupin_sf"/>
</dbReference>
<sequence length="111" mass="11930">MTTTLLPLQSSAIQLRDTIEYPAAGVSSKVLIKDNNCQYNLLCLAAGSEVAEHFSPRNATVNVIEGKGILTLEGKDIVLEPGVFVFLPARALHALKAESNLAFILTLSEPH</sequence>
<dbReference type="Pfam" id="PF07883">
    <property type="entry name" value="Cupin_2"/>
    <property type="match status" value="1"/>
</dbReference>
<feature type="domain" description="Cupin type-2" evidence="1">
    <location>
        <begin position="41"/>
        <end position="100"/>
    </location>
</feature>
<dbReference type="AlphaFoldDB" id="A0A6J4KF17"/>
<proteinExistence type="predicted"/>
<dbReference type="InterPro" id="IPR013096">
    <property type="entry name" value="Cupin_2"/>
</dbReference>
<name>A0A6J4KF17_9CYAN</name>